<dbReference type="Proteomes" id="UP000216312">
    <property type="component" value="Unassembled WGS sequence"/>
</dbReference>
<reference evidence="2" key="1">
    <citation type="submission" date="2017-07" db="EMBL/GenBank/DDBJ databases">
        <title>Novel pathways for hydrocarbon cycling and metabolic interdependencies in hydrothermal sediment communities.</title>
        <authorList>
            <person name="Dombrowski N."/>
            <person name="Seitz K."/>
            <person name="Teske A."/>
            <person name="Baker B."/>
        </authorList>
    </citation>
    <scope>NUCLEOTIDE SEQUENCE [LARGE SCALE GENOMIC DNA]</scope>
</reference>
<evidence type="ECO:0000313" key="2">
    <source>
        <dbReference type="Proteomes" id="UP000216312"/>
    </source>
</evidence>
<dbReference type="AlphaFoldDB" id="A0A257LT46"/>
<sequence length="123" mass="13682">MYWVFGTYGWPSLTGIRLTPDELAPLAGGEIIAVLFYHGLGHDSVEVIIYGEGTDTTPGDILYSEVVHGLEDWNWYRVDISTPVAVTGAEDIWVTVRQWHDDGQYPFGMDGALEEGWSSYPGK</sequence>
<comment type="caution">
    <text evidence="1">The sequence shown here is derived from an EMBL/GenBank/DDBJ whole genome shotgun (WGS) entry which is preliminary data.</text>
</comment>
<proteinExistence type="predicted"/>
<organism evidence="1 2">
    <name type="scientific">candidate division WOR-3 bacterium 4484_18</name>
    <dbReference type="NCBI Taxonomy" id="2020626"/>
    <lineage>
        <taxon>Bacteria</taxon>
        <taxon>Bacteria division WOR-3</taxon>
    </lineage>
</organism>
<accession>A0A257LT46</accession>
<name>A0A257LT46_UNCW3</name>
<evidence type="ECO:0000313" key="1">
    <source>
        <dbReference type="EMBL" id="OYV02837.1"/>
    </source>
</evidence>
<feature type="non-terminal residue" evidence="1">
    <location>
        <position position="123"/>
    </location>
</feature>
<dbReference type="EMBL" id="NMUJ01000047">
    <property type="protein sequence ID" value="OYV02837.1"/>
    <property type="molecule type" value="Genomic_DNA"/>
</dbReference>
<gene>
    <name evidence="1" type="ORF">CGW93_03590</name>
</gene>
<protein>
    <submittedName>
        <fullName evidence="1">Uncharacterized protein</fullName>
    </submittedName>
</protein>